<feature type="domain" description="TRAP C4-dicarboxylate transport system permease DctM subunit" evidence="8">
    <location>
        <begin position="11"/>
        <end position="425"/>
    </location>
</feature>
<evidence type="ECO:0000256" key="1">
    <source>
        <dbReference type="ARBA" id="ARBA00004429"/>
    </source>
</evidence>
<feature type="transmembrane region" description="Helical" evidence="7">
    <location>
        <begin position="408"/>
        <end position="430"/>
    </location>
</feature>
<comment type="caution">
    <text evidence="9">The sequence shown here is derived from an EMBL/GenBank/DDBJ whole genome shotgun (WGS) entry which is preliminary data.</text>
</comment>
<feature type="transmembrane region" description="Helical" evidence="7">
    <location>
        <begin position="141"/>
        <end position="167"/>
    </location>
</feature>
<keyword evidence="7" id="KW-0813">Transport</keyword>
<keyword evidence="4 7" id="KW-0812">Transmembrane</keyword>
<evidence type="ECO:0000256" key="4">
    <source>
        <dbReference type="ARBA" id="ARBA00022692"/>
    </source>
</evidence>
<dbReference type="Proteomes" id="UP001595528">
    <property type="component" value="Unassembled WGS sequence"/>
</dbReference>
<dbReference type="RefSeq" id="WP_379903182.1">
    <property type="nucleotide sequence ID" value="NZ_JBHRTR010000031.1"/>
</dbReference>
<gene>
    <name evidence="9" type="ORF">ACFOGJ_18285</name>
</gene>
<sequence length="435" mass="46071">MSSLQIGLLGVVAILILIGMRVPIGVALGVGSFAGIWAIRGFDPALGTLRSLPFEFVAHWSLSAIPMFLLMSAVASQSGIAKSLYRAARLWLNFMPGSLAVSTTFASAGMAAASGSSMATAAAMGKLAIPEMLRFKYDKGLAAGVVASAGTLGSLIPPSILIVLYAIFAEVSISQMLIAGVLPGILTAAVYVIMIIMRCSITPSLAPKIEEHHDPGEKWRALGEVWPLPVLILIVIGGIYSGIATATEAGAFGAAAAFLIAIFQRRMNWQVARDSVVEACVSTGLVFFTAIGAILLTRFMAFAGVPFYMADLAEPFSDQFIVLIIGASIVFIILGMFLDPLGVLLLSLPIMLPLFEGVGADMIWFGIIVIKFLEIGLVTPPVGFNVYVIKSVVGDQIPLETIFKGVGWFIVCELIVVALLVLFPDIVLYLPSLMQ</sequence>
<keyword evidence="5 7" id="KW-1133">Transmembrane helix</keyword>
<dbReference type="InterPro" id="IPR010656">
    <property type="entry name" value="DctM"/>
</dbReference>
<feature type="transmembrane region" description="Helical" evidence="7">
    <location>
        <begin position="173"/>
        <end position="196"/>
    </location>
</feature>
<dbReference type="InterPro" id="IPR004681">
    <property type="entry name" value="TRAP_DctM"/>
</dbReference>
<accession>A0ABV7L3F2</accession>
<dbReference type="EMBL" id="JBHRTR010000031">
    <property type="protein sequence ID" value="MFC3229201.1"/>
    <property type="molecule type" value="Genomic_DNA"/>
</dbReference>
<comment type="subcellular location">
    <subcellularLocation>
        <location evidence="1 7">Cell inner membrane</location>
        <topology evidence="1 7">Multi-pass membrane protein</topology>
    </subcellularLocation>
</comment>
<dbReference type="Pfam" id="PF06808">
    <property type="entry name" value="DctM"/>
    <property type="match status" value="1"/>
</dbReference>
<keyword evidence="3 7" id="KW-0997">Cell inner membrane</keyword>
<protein>
    <recommendedName>
        <fullName evidence="7">TRAP transporter large permease protein</fullName>
    </recommendedName>
</protein>
<evidence type="ECO:0000256" key="2">
    <source>
        <dbReference type="ARBA" id="ARBA00022475"/>
    </source>
</evidence>
<feature type="transmembrane region" description="Helical" evidence="7">
    <location>
        <begin position="225"/>
        <end position="243"/>
    </location>
</feature>
<evidence type="ECO:0000313" key="9">
    <source>
        <dbReference type="EMBL" id="MFC3229201.1"/>
    </source>
</evidence>
<feature type="transmembrane region" description="Helical" evidence="7">
    <location>
        <begin position="60"/>
        <end position="85"/>
    </location>
</feature>
<keyword evidence="2" id="KW-1003">Cell membrane</keyword>
<comment type="similarity">
    <text evidence="7">Belongs to the TRAP transporter large permease family.</text>
</comment>
<comment type="subunit">
    <text evidence="7">The complex comprises the extracytoplasmic solute receptor protein and the two transmembrane proteins.</text>
</comment>
<reference evidence="10" key="1">
    <citation type="journal article" date="2019" name="Int. J. Syst. Evol. Microbiol.">
        <title>The Global Catalogue of Microorganisms (GCM) 10K type strain sequencing project: providing services to taxonomists for standard genome sequencing and annotation.</title>
        <authorList>
            <consortium name="The Broad Institute Genomics Platform"/>
            <consortium name="The Broad Institute Genome Sequencing Center for Infectious Disease"/>
            <person name="Wu L."/>
            <person name="Ma J."/>
        </authorList>
    </citation>
    <scope>NUCLEOTIDE SEQUENCE [LARGE SCALE GENOMIC DNA]</scope>
    <source>
        <strain evidence="10">KCTC 42964</strain>
    </source>
</reference>
<comment type="caution">
    <text evidence="7">Lacks conserved residue(s) required for the propagation of feature annotation.</text>
</comment>
<evidence type="ECO:0000259" key="8">
    <source>
        <dbReference type="Pfam" id="PF06808"/>
    </source>
</evidence>
<feature type="transmembrane region" description="Helical" evidence="7">
    <location>
        <begin position="320"/>
        <end position="350"/>
    </location>
</feature>
<evidence type="ECO:0000256" key="3">
    <source>
        <dbReference type="ARBA" id="ARBA00022519"/>
    </source>
</evidence>
<keyword evidence="6 7" id="KW-0472">Membrane</keyword>
<evidence type="ECO:0000256" key="7">
    <source>
        <dbReference type="RuleBase" id="RU369079"/>
    </source>
</evidence>
<dbReference type="NCBIfam" id="TIGR00786">
    <property type="entry name" value="dctM"/>
    <property type="match status" value="1"/>
</dbReference>
<dbReference type="PANTHER" id="PTHR33362">
    <property type="entry name" value="SIALIC ACID TRAP TRANSPORTER PERMEASE PROTEIN SIAT-RELATED"/>
    <property type="match status" value="1"/>
</dbReference>
<comment type="function">
    <text evidence="7">Part of the tripartite ATP-independent periplasmic (TRAP) transport system.</text>
</comment>
<keyword evidence="10" id="KW-1185">Reference proteome</keyword>
<feature type="transmembrane region" description="Helical" evidence="7">
    <location>
        <begin position="276"/>
        <end position="300"/>
    </location>
</feature>
<evidence type="ECO:0000313" key="10">
    <source>
        <dbReference type="Proteomes" id="UP001595528"/>
    </source>
</evidence>
<proteinExistence type="inferred from homology"/>
<organism evidence="9 10">
    <name type="scientific">Marinibaculum pumilum</name>
    <dbReference type="NCBI Taxonomy" id="1766165"/>
    <lineage>
        <taxon>Bacteria</taxon>
        <taxon>Pseudomonadati</taxon>
        <taxon>Pseudomonadota</taxon>
        <taxon>Alphaproteobacteria</taxon>
        <taxon>Rhodospirillales</taxon>
        <taxon>Rhodospirillaceae</taxon>
        <taxon>Marinibaculum</taxon>
    </lineage>
</organism>
<dbReference type="PIRSF" id="PIRSF006066">
    <property type="entry name" value="HI0050"/>
    <property type="match status" value="1"/>
</dbReference>
<dbReference type="PANTHER" id="PTHR33362:SF5">
    <property type="entry name" value="C4-DICARBOXYLATE TRAP TRANSPORTER LARGE PERMEASE PROTEIN DCTM"/>
    <property type="match status" value="1"/>
</dbReference>
<evidence type="ECO:0000256" key="5">
    <source>
        <dbReference type="ARBA" id="ARBA00022989"/>
    </source>
</evidence>
<name>A0ABV7L3F2_9PROT</name>
<feature type="transmembrane region" description="Helical" evidence="7">
    <location>
        <begin position="362"/>
        <end position="388"/>
    </location>
</feature>
<evidence type="ECO:0000256" key="6">
    <source>
        <dbReference type="ARBA" id="ARBA00023136"/>
    </source>
</evidence>
<feature type="transmembrane region" description="Helical" evidence="7">
    <location>
        <begin position="6"/>
        <end position="39"/>
    </location>
</feature>